<dbReference type="SUPFAM" id="SSF53335">
    <property type="entry name" value="S-adenosyl-L-methionine-dependent methyltransferases"/>
    <property type="match status" value="1"/>
</dbReference>
<reference evidence="4" key="1">
    <citation type="submission" date="2020-05" db="EMBL/GenBank/DDBJ databases">
        <authorList>
            <person name="Chiriac C."/>
            <person name="Salcher M."/>
            <person name="Ghai R."/>
            <person name="Kavagutti S V."/>
        </authorList>
    </citation>
    <scope>NUCLEOTIDE SEQUENCE</scope>
</reference>
<evidence type="ECO:0000313" key="6">
    <source>
        <dbReference type="EMBL" id="CAB4211718.1"/>
    </source>
</evidence>
<evidence type="ECO:0000313" key="2">
    <source>
        <dbReference type="EMBL" id="CAB4169590.1"/>
    </source>
</evidence>
<evidence type="ECO:0000313" key="7">
    <source>
        <dbReference type="EMBL" id="CAB4222126.1"/>
    </source>
</evidence>
<proteinExistence type="predicted"/>
<dbReference type="EMBL" id="LR796926">
    <property type="protein sequence ID" value="CAB4175817.1"/>
    <property type="molecule type" value="Genomic_DNA"/>
</dbReference>
<dbReference type="InterPro" id="IPR029063">
    <property type="entry name" value="SAM-dependent_MTases_sf"/>
</dbReference>
<evidence type="ECO:0000313" key="8">
    <source>
        <dbReference type="EMBL" id="CAB5227117.1"/>
    </source>
</evidence>
<dbReference type="EMBL" id="LR797171">
    <property type="protein sequence ID" value="CAB4191396.1"/>
    <property type="molecule type" value="Genomic_DNA"/>
</dbReference>
<dbReference type="EMBL" id="LR798369">
    <property type="protein sequence ID" value="CAB5227117.1"/>
    <property type="molecule type" value="Genomic_DNA"/>
</dbReference>
<organism evidence="4">
    <name type="scientific">uncultured Caudovirales phage</name>
    <dbReference type="NCBI Taxonomy" id="2100421"/>
    <lineage>
        <taxon>Viruses</taxon>
        <taxon>Duplodnaviria</taxon>
        <taxon>Heunggongvirae</taxon>
        <taxon>Uroviricota</taxon>
        <taxon>Caudoviricetes</taxon>
        <taxon>Peduoviridae</taxon>
        <taxon>Maltschvirus</taxon>
        <taxon>Maltschvirus maltsch</taxon>
    </lineage>
</organism>
<dbReference type="CDD" id="cd02440">
    <property type="entry name" value="AdoMet_MTases"/>
    <property type="match status" value="1"/>
</dbReference>
<dbReference type="Gene3D" id="3.40.50.150">
    <property type="entry name" value="Vaccinia Virus protein VP39"/>
    <property type="match status" value="1"/>
</dbReference>
<dbReference type="EMBL" id="LR797018">
    <property type="protein sequence ID" value="CAB4181567.1"/>
    <property type="molecule type" value="Genomic_DNA"/>
</dbReference>
<sequence length="194" mass="22498">MSNIKFIGDLSIQDALILAEFAKKSDYILEFGSGGSTQIFAQCLPKIVISVETSPKWIEITQKRLKMIDNISKVQFTTYDNYPIQKYDLIFVDGVDELRRDFAIKTWELLTVDGFMIFHDTRRFADFQNATWIAQLFHNEINRMDINIRNSNMTVIHKKIAQPYVNWNLSEDKPIWAYGAAPNPDGDVLWPIEN</sequence>
<evidence type="ECO:0000313" key="3">
    <source>
        <dbReference type="EMBL" id="CAB4175817.1"/>
    </source>
</evidence>
<dbReference type="EMBL" id="LR797376">
    <property type="protein sequence ID" value="CAB4211718.1"/>
    <property type="molecule type" value="Genomic_DNA"/>
</dbReference>
<dbReference type="EMBL" id="LR797514">
    <property type="protein sequence ID" value="CAB4222126.1"/>
    <property type="molecule type" value="Genomic_DNA"/>
</dbReference>
<protein>
    <submittedName>
        <fullName evidence="4">AdoMet_MTases domain containing protein</fullName>
    </submittedName>
</protein>
<gene>
    <name evidence="4" type="ORF">UFOVP1072_45</name>
    <name evidence="5" type="ORF">UFOVP1211_27</name>
    <name evidence="6" type="ORF">UFOVP1420_16</name>
    <name evidence="8" type="ORF">UFOVP1518_15</name>
    <name evidence="7" type="ORF">UFOVP1657_9</name>
    <name evidence="1" type="ORF">UFOVP475_28</name>
    <name evidence="2" type="ORF">UFOVP897_58</name>
    <name evidence="3" type="ORF">UFOVP984_28</name>
</gene>
<dbReference type="EMBL" id="LR796460">
    <property type="protein sequence ID" value="CAB4145697.1"/>
    <property type="molecule type" value="Genomic_DNA"/>
</dbReference>
<evidence type="ECO:0000313" key="1">
    <source>
        <dbReference type="EMBL" id="CAB4145697.1"/>
    </source>
</evidence>
<evidence type="ECO:0000313" key="5">
    <source>
        <dbReference type="EMBL" id="CAB4191396.1"/>
    </source>
</evidence>
<evidence type="ECO:0000313" key="4">
    <source>
        <dbReference type="EMBL" id="CAB4181567.1"/>
    </source>
</evidence>
<accession>A0A6J5QGS8</accession>
<dbReference type="EMBL" id="LR796847">
    <property type="protein sequence ID" value="CAB4169590.1"/>
    <property type="molecule type" value="Genomic_DNA"/>
</dbReference>
<name>A0A6J5QGS8_9CAUD</name>